<comment type="caution">
    <text evidence="3">The sequence shown here is derived from an EMBL/GenBank/DDBJ whole genome shotgun (WGS) entry which is preliminary data.</text>
</comment>
<organism evidence="3">
    <name type="scientific">Dermatophagoides farinae</name>
    <name type="common">American house dust mite</name>
    <dbReference type="NCBI Taxonomy" id="6954"/>
    <lineage>
        <taxon>Eukaryota</taxon>
        <taxon>Metazoa</taxon>
        <taxon>Ecdysozoa</taxon>
        <taxon>Arthropoda</taxon>
        <taxon>Chelicerata</taxon>
        <taxon>Arachnida</taxon>
        <taxon>Acari</taxon>
        <taxon>Acariformes</taxon>
        <taxon>Sarcoptiformes</taxon>
        <taxon>Astigmata</taxon>
        <taxon>Psoroptidia</taxon>
        <taxon>Analgoidea</taxon>
        <taxon>Pyroglyphidae</taxon>
        <taxon>Dermatophagoidinae</taxon>
        <taxon>Dermatophagoides</taxon>
    </lineage>
</organism>
<reference evidence="3" key="2">
    <citation type="journal article" date="2021" name="World Allergy Organ. J.">
        <title>Chromosome-level assembly of Dermatophagoides farinae genome and transcriptome reveals two novel allergens Der f 37 and Der f 39.</title>
        <authorList>
            <person name="Chen J."/>
            <person name="Cai Z."/>
            <person name="Fan D."/>
            <person name="Hu J."/>
            <person name="Hou Y."/>
            <person name="He Y."/>
            <person name="Zhang Z."/>
            <person name="Zhao Z."/>
            <person name="Gao P."/>
            <person name="Hu W."/>
            <person name="Sun J."/>
            <person name="Li J."/>
            <person name="Ji K."/>
        </authorList>
    </citation>
    <scope>NUCLEOTIDE SEQUENCE</scope>
    <source>
        <strain evidence="3">JKM2019</strain>
    </source>
</reference>
<feature type="transmembrane region" description="Helical" evidence="2">
    <location>
        <begin position="58"/>
        <end position="83"/>
    </location>
</feature>
<evidence type="ECO:0000313" key="3">
    <source>
        <dbReference type="EMBL" id="KAH7641285.1"/>
    </source>
</evidence>
<keyword evidence="2" id="KW-0812">Transmembrane</keyword>
<dbReference type="EMBL" id="SDOV01000004">
    <property type="protein sequence ID" value="KAH7641285.1"/>
    <property type="molecule type" value="Genomic_DNA"/>
</dbReference>
<gene>
    <name evidence="3" type="ORF">HUG17_4329</name>
</gene>
<protein>
    <submittedName>
        <fullName evidence="3">Uncharacterized protein</fullName>
    </submittedName>
</protein>
<reference evidence="3" key="1">
    <citation type="submission" date="2020-06" db="EMBL/GenBank/DDBJ databases">
        <authorList>
            <person name="Ji K."/>
            <person name="Li J."/>
        </authorList>
    </citation>
    <scope>NUCLEOTIDE SEQUENCE</scope>
    <source>
        <strain evidence="3">JKM2019</strain>
        <tissue evidence="3">Whole body</tissue>
    </source>
</reference>
<evidence type="ECO:0000256" key="1">
    <source>
        <dbReference type="SAM" id="MobiDB-lite"/>
    </source>
</evidence>
<proteinExistence type="predicted"/>
<name>A0A9D4P1E0_DERFA</name>
<keyword evidence="2" id="KW-1133">Transmembrane helix</keyword>
<evidence type="ECO:0000256" key="2">
    <source>
        <dbReference type="SAM" id="Phobius"/>
    </source>
</evidence>
<sequence>MANNHSFACQLSTINQDIGNLNKNSKMVRFVHHLNATDLLDDTEKSIFGPNLMIDEKIIIFLICITLFMFFLICFIFCCLRYVDNTNTNNTNHDDSSNQISGRNIHPVLPTGASRLSNDDYCRRCNNQPSDHQKKVNNNQQKRKETSI</sequence>
<dbReference type="AlphaFoldDB" id="A0A9D4P1E0"/>
<keyword evidence="2" id="KW-0472">Membrane</keyword>
<dbReference type="Proteomes" id="UP000828236">
    <property type="component" value="Unassembled WGS sequence"/>
</dbReference>
<feature type="region of interest" description="Disordered" evidence="1">
    <location>
        <begin position="126"/>
        <end position="148"/>
    </location>
</feature>
<accession>A0A9D4P1E0</accession>